<dbReference type="Proteomes" id="UP000663555">
    <property type="component" value="Chromosome"/>
</dbReference>
<evidence type="ECO:0000313" key="3">
    <source>
        <dbReference type="Proteomes" id="UP000663555"/>
    </source>
</evidence>
<evidence type="ECO:0000256" key="1">
    <source>
        <dbReference type="SAM" id="SignalP"/>
    </source>
</evidence>
<evidence type="ECO:0000313" key="2">
    <source>
        <dbReference type="EMBL" id="QSP95524.1"/>
    </source>
</evidence>
<dbReference type="EMBL" id="CP071247">
    <property type="protein sequence ID" value="QSP95524.1"/>
    <property type="molecule type" value="Genomic_DNA"/>
</dbReference>
<name>A0ABX7MTM7_9GAMM</name>
<protein>
    <submittedName>
        <fullName evidence="2">DUF3047 domain-containing protein</fullName>
    </submittedName>
</protein>
<dbReference type="Pfam" id="PF11249">
    <property type="entry name" value="DUF3047"/>
    <property type="match status" value="1"/>
</dbReference>
<organism evidence="2 3">
    <name type="scientific">Marinobacter salinisoli</name>
    <dbReference type="NCBI Taxonomy" id="2769486"/>
    <lineage>
        <taxon>Bacteria</taxon>
        <taxon>Pseudomonadati</taxon>
        <taxon>Pseudomonadota</taxon>
        <taxon>Gammaproteobacteria</taxon>
        <taxon>Pseudomonadales</taxon>
        <taxon>Marinobacteraceae</taxon>
        <taxon>Marinobacter</taxon>
    </lineage>
</organism>
<proteinExistence type="predicted"/>
<keyword evidence="3" id="KW-1185">Reference proteome</keyword>
<gene>
    <name evidence="2" type="ORF">LPB19_03650</name>
</gene>
<feature type="chain" id="PRO_5045894688" evidence="1">
    <location>
        <begin position="36"/>
        <end position="255"/>
    </location>
</feature>
<dbReference type="InterPro" id="IPR021409">
    <property type="entry name" value="DUF3047"/>
</dbReference>
<sequence>MLNQKEVTVGRLNRKGNWLTASLAVVFGLAGSAGADNNPIPGFSSLQDLSESSGWEALEFPKIDQHSRYELVTDGDRQVVRAQTSGGASGLITRLDLEPGDALILRWRWKVSNVYDQGNARAKSGDDYPARIYVAFEFEKDKAGFFERAKRSAVEVLFGETLPGNALNYIWANQLPVDNIVANPYTDQTMMIAVNSGNEQVGQWVTVERDIVADYRRAFGEAPPRLVGIAIMSDSDNTGESATAWYGDLELVTGE</sequence>
<reference evidence="2 3" key="1">
    <citation type="submission" date="2021-03" db="EMBL/GenBank/DDBJ databases">
        <title>Genome sequencing of Marinobacter sp. LPB0319.</title>
        <authorList>
            <person name="Kim J."/>
        </authorList>
    </citation>
    <scope>NUCLEOTIDE SEQUENCE [LARGE SCALE GENOMIC DNA]</scope>
    <source>
        <strain evidence="2 3">LPB0319</strain>
    </source>
</reference>
<accession>A0ABX7MTM7</accession>
<keyword evidence="1" id="KW-0732">Signal</keyword>
<feature type="signal peptide" evidence="1">
    <location>
        <begin position="1"/>
        <end position="35"/>
    </location>
</feature>